<accession>A0A239PQQ6</accession>
<keyword evidence="9" id="KW-0739">Sodium transport</keyword>
<feature type="transmembrane region" description="Helical" evidence="11">
    <location>
        <begin position="46"/>
        <end position="71"/>
    </location>
</feature>
<keyword evidence="6" id="KW-0769">Symport</keyword>
<name>A0A239PQQ6_9RHOB</name>
<keyword evidence="8 11" id="KW-0472">Membrane</keyword>
<dbReference type="GO" id="GO:0015293">
    <property type="term" value="F:symporter activity"/>
    <property type="evidence" value="ECO:0007669"/>
    <property type="project" value="UniProtKB-KW"/>
</dbReference>
<dbReference type="NCBIfam" id="TIGR03648">
    <property type="entry name" value="Na_symport_lg"/>
    <property type="match status" value="1"/>
</dbReference>
<dbReference type="GO" id="GO:0005886">
    <property type="term" value="C:plasma membrane"/>
    <property type="evidence" value="ECO:0007669"/>
    <property type="project" value="TreeGrafter"/>
</dbReference>
<dbReference type="GO" id="GO:0006814">
    <property type="term" value="P:sodium ion transport"/>
    <property type="evidence" value="ECO:0007669"/>
    <property type="project" value="UniProtKB-KW"/>
</dbReference>
<feature type="transmembrane region" description="Helical" evidence="11">
    <location>
        <begin position="154"/>
        <end position="171"/>
    </location>
</feature>
<keyword evidence="13" id="KW-1185">Reference proteome</keyword>
<feature type="transmembrane region" description="Helical" evidence="11">
    <location>
        <begin position="511"/>
        <end position="529"/>
    </location>
</feature>
<organism evidence="12 13">
    <name type="scientific">Paracoccus seriniphilus</name>
    <dbReference type="NCBI Taxonomy" id="184748"/>
    <lineage>
        <taxon>Bacteria</taxon>
        <taxon>Pseudomonadati</taxon>
        <taxon>Pseudomonadota</taxon>
        <taxon>Alphaproteobacteria</taxon>
        <taxon>Rhodobacterales</taxon>
        <taxon>Paracoccaceae</taxon>
        <taxon>Paracoccus</taxon>
    </lineage>
</organism>
<dbReference type="InterPro" id="IPR018212">
    <property type="entry name" value="Na/solute_symporter_CS"/>
</dbReference>
<reference evidence="12 13" key="1">
    <citation type="submission" date="2017-07" db="EMBL/GenBank/DDBJ databases">
        <authorList>
            <person name="Sun Z.S."/>
            <person name="Albrecht U."/>
            <person name="Echele G."/>
            <person name="Lee C.C."/>
        </authorList>
    </citation>
    <scope>NUCLEOTIDE SEQUENCE [LARGE SCALE GENOMIC DNA]</scope>
    <source>
        <strain evidence="12 13">DSM 14827</strain>
    </source>
</reference>
<keyword evidence="5 11" id="KW-0812">Transmembrane</keyword>
<dbReference type="EMBL" id="FZQB01000003">
    <property type="protein sequence ID" value="SNT72611.1"/>
    <property type="molecule type" value="Genomic_DNA"/>
</dbReference>
<dbReference type="AlphaFoldDB" id="A0A239PQQ6"/>
<feature type="transmembrane region" description="Helical" evidence="11">
    <location>
        <begin position="549"/>
        <end position="573"/>
    </location>
</feature>
<feature type="transmembrane region" description="Helical" evidence="11">
    <location>
        <begin position="6"/>
        <end position="25"/>
    </location>
</feature>
<keyword evidence="3" id="KW-0813">Transport</keyword>
<protein>
    <submittedName>
        <fullName evidence="12">Cation/acetate symporter</fullName>
    </submittedName>
</protein>
<proteinExistence type="inferred from homology"/>
<sequence>MSQFTLNLIFIGLSFAVYIGIAIWARAGSTAEFYAANRGVSPVMNGMATAADWMSAASFISMAGLIAFTGYDNSTYLMGWTGGYVLLAMLLAPYLRKFGKFTVPEFIGDRFYSKTARIIGVICLLIISITYVIGQMTGVGVTFSRYLEVSNSTGLWIGAAMVFCYSVLGGMKGITYTQVAQYVVLIIAYTIPAIFIALQLTGHVLPQTGLFGTLNGTDTKFLAKLDQVVTDLGFRAYTEHHSSTLDMAMFTLALMIGTAGLPHVIIRFFTVPKVSDARKSAGWALVFIALLYTVAPAVGSMSRFNLTATMWPGALTGDTYSQPAVSLDTIENAESTQWMRNWQVTGLLNWEDKNGDGLIQYYNEAGSESEPLASAIAEQNLQGNELTTVNRDIMVLANPEIANLPSWVIAIVAAGGLAAALSTAAGLLLAISGAVSHDLVKGSLNPNISEKGELLAARISMGVSILVATILGLNPPGFAAQTVALAFGLAASSIFPVLMMGIFSKRINKEGAIAGMLAGIIATLLYIFTYKGWFFVSGTNFLEDTAANWLFGISPASFGVVGALINFGVAFLVSNATDEPPVEVQELVESIRVPRGAGGASSH</sequence>
<feature type="transmembrane region" description="Helical" evidence="11">
    <location>
        <begin position="407"/>
        <end position="435"/>
    </location>
</feature>
<dbReference type="PANTHER" id="PTHR48086">
    <property type="entry name" value="SODIUM/PROLINE SYMPORTER-RELATED"/>
    <property type="match status" value="1"/>
</dbReference>
<dbReference type="PROSITE" id="PS50283">
    <property type="entry name" value="NA_SOLUT_SYMP_3"/>
    <property type="match status" value="1"/>
</dbReference>
<dbReference type="OrthoDB" id="9764416at2"/>
<dbReference type="CDD" id="cd11480">
    <property type="entry name" value="SLC5sbd_u4"/>
    <property type="match status" value="1"/>
</dbReference>
<evidence type="ECO:0000256" key="6">
    <source>
        <dbReference type="ARBA" id="ARBA00022847"/>
    </source>
</evidence>
<keyword evidence="4" id="KW-1003">Cell membrane</keyword>
<evidence type="ECO:0000313" key="12">
    <source>
        <dbReference type="EMBL" id="SNT72611.1"/>
    </source>
</evidence>
<feature type="transmembrane region" description="Helical" evidence="11">
    <location>
        <begin position="116"/>
        <end position="134"/>
    </location>
</feature>
<evidence type="ECO:0000256" key="10">
    <source>
        <dbReference type="RuleBase" id="RU362091"/>
    </source>
</evidence>
<dbReference type="InterPro" id="IPR050277">
    <property type="entry name" value="Sodium:Solute_Symporter"/>
</dbReference>
<evidence type="ECO:0000256" key="4">
    <source>
        <dbReference type="ARBA" id="ARBA00022475"/>
    </source>
</evidence>
<keyword evidence="9" id="KW-0915">Sodium</keyword>
<evidence type="ECO:0000256" key="3">
    <source>
        <dbReference type="ARBA" id="ARBA00022448"/>
    </source>
</evidence>
<dbReference type="Pfam" id="PF00474">
    <property type="entry name" value="SSF"/>
    <property type="match status" value="2"/>
</dbReference>
<evidence type="ECO:0000256" key="1">
    <source>
        <dbReference type="ARBA" id="ARBA00004141"/>
    </source>
</evidence>
<dbReference type="RefSeq" id="WP_089343410.1">
    <property type="nucleotide sequence ID" value="NZ_CP067129.1"/>
</dbReference>
<comment type="subcellular location">
    <subcellularLocation>
        <location evidence="1">Membrane</location>
        <topology evidence="1">Multi-pass membrane protein</topology>
    </subcellularLocation>
</comment>
<feature type="transmembrane region" description="Helical" evidence="11">
    <location>
        <begin position="77"/>
        <end position="95"/>
    </location>
</feature>
<dbReference type="Proteomes" id="UP000198307">
    <property type="component" value="Unassembled WGS sequence"/>
</dbReference>
<feature type="transmembrane region" description="Helical" evidence="11">
    <location>
        <begin position="281"/>
        <end position="301"/>
    </location>
</feature>
<dbReference type="PROSITE" id="PS00457">
    <property type="entry name" value="NA_SOLUT_SYMP_2"/>
    <property type="match status" value="1"/>
</dbReference>
<keyword evidence="7 11" id="KW-1133">Transmembrane helix</keyword>
<evidence type="ECO:0000256" key="2">
    <source>
        <dbReference type="ARBA" id="ARBA00006434"/>
    </source>
</evidence>
<evidence type="ECO:0000313" key="13">
    <source>
        <dbReference type="Proteomes" id="UP000198307"/>
    </source>
</evidence>
<evidence type="ECO:0000256" key="5">
    <source>
        <dbReference type="ARBA" id="ARBA00022692"/>
    </source>
</evidence>
<evidence type="ECO:0000256" key="7">
    <source>
        <dbReference type="ARBA" id="ARBA00022989"/>
    </source>
</evidence>
<dbReference type="InterPro" id="IPR019899">
    <property type="entry name" value="Na/solute_symporter_VC_2705"/>
</dbReference>
<dbReference type="Gene3D" id="1.20.1730.10">
    <property type="entry name" value="Sodium/glucose cotransporter"/>
    <property type="match status" value="1"/>
</dbReference>
<evidence type="ECO:0000256" key="11">
    <source>
        <dbReference type="SAM" id="Phobius"/>
    </source>
</evidence>
<feature type="transmembrane region" description="Helical" evidence="11">
    <location>
        <begin position="455"/>
        <end position="473"/>
    </location>
</feature>
<feature type="transmembrane region" description="Helical" evidence="11">
    <location>
        <begin position="183"/>
        <end position="205"/>
    </location>
</feature>
<comment type="similarity">
    <text evidence="2 10">Belongs to the sodium:solute symporter (SSF) (TC 2.A.21) family.</text>
</comment>
<feature type="transmembrane region" description="Helical" evidence="11">
    <location>
        <begin position="247"/>
        <end position="269"/>
    </location>
</feature>
<dbReference type="PANTHER" id="PTHR48086:SF5">
    <property type="entry name" value="NA(+):SOLUTE SYMPORTER (SSF FAMILY)"/>
    <property type="match status" value="1"/>
</dbReference>
<evidence type="ECO:0000256" key="8">
    <source>
        <dbReference type="ARBA" id="ARBA00023136"/>
    </source>
</evidence>
<keyword evidence="9" id="KW-0406">Ion transport</keyword>
<dbReference type="InterPro" id="IPR001734">
    <property type="entry name" value="Na/solute_symporter"/>
</dbReference>
<gene>
    <name evidence="12" type="ORF">SAMN05444959_103109</name>
</gene>
<evidence type="ECO:0000256" key="9">
    <source>
        <dbReference type="ARBA" id="ARBA00023201"/>
    </source>
</evidence>
<dbReference type="GO" id="GO:0046942">
    <property type="term" value="P:carboxylic acid transport"/>
    <property type="evidence" value="ECO:0007669"/>
    <property type="project" value="UniProtKB-ARBA"/>
</dbReference>
<dbReference type="InterPro" id="IPR038377">
    <property type="entry name" value="Na/Glc_symporter_sf"/>
</dbReference>
<feature type="transmembrane region" description="Helical" evidence="11">
    <location>
        <begin position="479"/>
        <end position="499"/>
    </location>
</feature>